<protein>
    <submittedName>
        <fullName evidence="11">ABC transporter related protein</fullName>
    </submittedName>
</protein>
<dbReference type="InterPro" id="IPR003439">
    <property type="entry name" value="ABC_transporter-like_ATP-bd"/>
</dbReference>
<dbReference type="GO" id="GO:0005524">
    <property type="term" value="F:ATP binding"/>
    <property type="evidence" value="ECO:0007669"/>
    <property type="project" value="UniProtKB-KW"/>
</dbReference>
<keyword evidence="12" id="KW-1185">Reference proteome</keyword>
<dbReference type="InterPro" id="IPR027417">
    <property type="entry name" value="P-loop_NTPase"/>
</dbReference>
<dbReference type="GO" id="GO:0005886">
    <property type="term" value="C:plasma membrane"/>
    <property type="evidence" value="ECO:0007669"/>
    <property type="project" value="UniProtKB-SubCell"/>
</dbReference>
<dbReference type="STRING" id="265072.Mfla_2440"/>
<dbReference type="InterPro" id="IPR036640">
    <property type="entry name" value="ABC1_TM_sf"/>
</dbReference>
<feature type="transmembrane region" description="Helical" evidence="8">
    <location>
        <begin position="128"/>
        <end position="148"/>
    </location>
</feature>
<keyword evidence="5" id="KW-0067">ATP-binding</keyword>
<keyword evidence="7 8" id="KW-0472">Membrane</keyword>
<dbReference type="Pfam" id="PF00005">
    <property type="entry name" value="ABC_tran"/>
    <property type="match status" value="1"/>
</dbReference>
<dbReference type="PROSITE" id="PS00211">
    <property type="entry name" value="ABC_TRANSPORTER_1"/>
    <property type="match status" value="1"/>
</dbReference>
<dbReference type="KEGG" id="mfa:Mfla_2440"/>
<dbReference type="InterPro" id="IPR011527">
    <property type="entry name" value="ABC1_TM_dom"/>
</dbReference>
<feature type="transmembrane region" description="Helical" evidence="8">
    <location>
        <begin position="154"/>
        <end position="177"/>
    </location>
</feature>
<dbReference type="SUPFAM" id="SSF90123">
    <property type="entry name" value="ABC transporter transmembrane region"/>
    <property type="match status" value="1"/>
</dbReference>
<evidence type="ECO:0000256" key="3">
    <source>
        <dbReference type="ARBA" id="ARBA00022692"/>
    </source>
</evidence>
<dbReference type="InterPro" id="IPR003593">
    <property type="entry name" value="AAA+_ATPase"/>
</dbReference>
<reference evidence="11 12" key="1">
    <citation type="submission" date="2006-03" db="EMBL/GenBank/DDBJ databases">
        <title>Complete sequence of Methylobacillus flagellatus KT.</title>
        <authorList>
            <consortium name="US DOE Joint Genome Institute"/>
            <person name="Copeland A."/>
            <person name="Lucas S."/>
            <person name="Lapidus A."/>
            <person name="Barry K."/>
            <person name="Detter J.C."/>
            <person name="Glavina del Rio T."/>
            <person name="Hammon N."/>
            <person name="Israni S."/>
            <person name="Dalin E."/>
            <person name="Tice H."/>
            <person name="Pitluck S."/>
            <person name="Brettin T."/>
            <person name="Bruce D."/>
            <person name="Han C."/>
            <person name="Tapia R."/>
            <person name="Saunders E."/>
            <person name="Gilna P."/>
            <person name="Schmutz J."/>
            <person name="Larimer F."/>
            <person name="Land M."/>
            <person name="Kyrpides N."/>
            <person name="Anderson I."/>
            <person name="Richardson P."/>
        </authorList>
    </citation>
    <scope>NUCLEOTIDE SEQUENCE [LARGE SCALE GENOMIC DNA]</scope>
    <source>
        <strain evidence="12">KT / ATCC 51484 / DSM 6875</strain>
    </source>
</reference>
<keyword evidence="6 8" id="KW-1133">Transmembrane helix</keyword>
<evidence type="ECO:0000256" key="6">
    <source>
        <dbReference type="ARBA" id="ARBA00022989"/>
    </source>
</evidence>
<evidence type="ECO:0000313" key="11">
    <source>
        <dbReference type="EMBL" id="ABE50705.1"/>
    </source>
</evidence>
<feature type="transmembrane region" description="Helical" evidence="8">
    <location>
        <begin position="272"/>
        <end position="297"/>
    </location>
</feature>
<keyword evidence="4" id="KW-0547">Nucleotide-binding</keyword>
<dbReference type="GO" id="GO:0015421">
    <property type="term" value="F:ABC-type oligopeptide transporter activity"/>
    <property type="evidence" value="ECO:0007669"/>
    <property type="project" value="TreeGrafter"/>
</dbReference>
<dbReference type="InterPro" id="IPR039421">
    <property type="entry name" value="Type_1_exporter"/>
</dbReference>
<dbReference type="PROSITE" id="PS50929">
    <property type="entry name" value="ABC_TM1F"/>
    <property type="match status" value="1"/>
</dbReference>
<dbReference type="OrthoDB" id="8554730at2"/>
<dbReference type="GO" id="GO:0016887">
    <property type="term" value="F:ATP hydrolysis activity"/>
    <property type="evidence" value="ECO:0007669"/>
    <property type="project" value="InterPro"/>
</dbReference>
<dbReference type="RefSeq" id="WP_011480658.1">
    <property type="nucleotide sequence ID" value="NC_007947.1"/>
</dbReference>
<evidence type="ECO:0000259" key="10">
    <source>
        <dbReference type="PROSITE" id="PS50929"/>
    </source>
</evidence>
<gene>
    <name evidence="11" type="ordered locus">Mfla_2440</name>
</gene>
<proteinExistence type="predicted"/>
<name>Q1GYI2_METFK</name>
<evidence type="ECO:0000256" key="2">
    <source>
        <dbReference type="ARBA" id="ARBA00022475"/>
    </source>
</evidence>
<keyword evidence="3 8" id="KW-0812">Transmembrane</keyword>
<evidence type="ECO:0000256" key="8">
    <source>
        <dbReference type="SAM" id="Phobius"/>
    </source>
</evidence>
<keyword evidence="2" id="KW-1003">Cell membrane</keyword>
<feature type="domain" description="ABC transmembrane type-1" evidence="10">
    <location>
        <begin position="25"/>
        <end position="293"/>
    </location>
</feature>
<evidence type="ECO:0000256" key="7">
    <source>
        <dbReference type="ARBA" id="ARBA00023136"/>
    </source>
</evidence>
<evidence type="ECO:0000256" key="4">
    <source>
        <dbReference type="ARBA" id="ARBA00022741"/>
    </source>
</evidence>
<dbReference type="Proteomes" id="UP000002440">
    <property type="component" value="Chromosome"/>
</dbReference>
<evidence type="ECO:0000256" key="1">
    <source>
        <dbReference type="ARBA" id="ARBA00004651"/>
    </source>
</evidence>
<dbReference type="SUPFAM" id="SSF52540">
    <property type="entry name" value="P-loop containing nucleoside triphosphate hydrolases"/>
    <property type="match status" value="1"/>
</dbReference>
<evidence type="ECO:0000313" key="12">
    <source>
        <dbReference type="Proteomes" id="UP000002440"/>
    </source>
</evidence>
<organism evidence="11 12">
    <name type="scientific">Methylobacillus flagellatus (strain ATCC 51484 / DSM 6875 / VKM B-1610 / KT)</name>
    <dbReference type="NCBI Taxonomy" id="265072"/>
    <lineage>
        <taxon>Bacteria</taxon>
        <taxon>Pseudomonadati</taxon>
        <taxon>Pseudomonadota</taxon>
        <taxon>Betaproteobacteria</taxon>
        <taxon>Nitrosomonadales</taxon>
        <taxon>Methylophilaceae</taxon>
        <taxon>Methylobacillus</taxon>
    </lineage>
</organism>
<dbReference type="eggNOG" id="COG2274">
    <property type="taxonomic scope" value="Bacteria"/>
</dbReference>
<dbReference type="EMBL" id="CP000284">
    <property type="protein sequence ID" value="ABE50705.1"/>
    <property type="molecule type" value="Genomic_DNA"/>
</dbReference>
<feature type="domain" description="ABC transporter" evidence="9">
    <location>
        <begin position="347"/>
        <end position="572"/>
    </location>
</feature>
<dbReference type="HOGENOM" id="CLU_000604_95_6_4"/>
<dbReference type="Gene3D" id="1.20.1560.10">
    <property type="entry name" value="ABC transporter type 1, transmembrane domain"/>
    <property type="match status" value="1"/>
</dbReference>
<dbReference type="InterPro" id="IPR017871">
    <property type="entry name" value="ABC_transporter-like_CS"/>
</dbReference>
<dbReference type="PROSITE" id="PS50893">
    <property type="entry name" value="ABC_TRANSPORTER_2"/>
    <property type="match status" value="1"/>
</dbReference>
<sequence length="572" mass="62342">MTSQKREFSPISGLWNLLRTQWLEVGLASLLINSGQILLPLFSMLVYDKIVSNGVFETLWALVIGMLIFIALDVGMRVTRNWTVERVAADMARKTDEGLWHKLLADRDMPAGGVATFLAHYRDLTNTLNFVSSTYLLAIADLPFYLLYMLVIGFIAWPIMILVGVLTLVYAGIGYLVQRQTLRLNRDAEQTSTQRMAYIGEVLQGMEVVRTVPGVTGLLQGWRTQSEKVSDLEAARRLSASHSNTLSAGMMTFTTVAVLTLGAYLIEARMLSVGGLIACSLLAARAMMLVTSLYLVLGKWEDFARSAKRMDELLESGKAAHGISHDIEQSAPHASFNVSKPEAKGDITLRRLTKRYPDRPAALDNVSLTIAAGEKIGLLGRPGAGKSTLLKLIAGLSIADEGEILIDGYELHAISPEDRARWLAYKPQEPVLFAGTLEANLLLAGSKPRSERMELALWASGLEEELKQGRLTLTMAIADRGSNLSGGQRQKVALARAFAQPSTILLLDEPSLGLDPEGEQLLAQRLPQVVGNGNLIMISHSAAMMTAVQRIIALDGGKVVADGPKEKLLRPA</sequence>
<feature type="transmembrane region" description="Helical" evidence="8">
    <location>
        <begin position="59"/>
        <end position="76"/>
    </location>
</feature>
<dbReference type="Pfam" id="PF00664">
    <property type="entry name" value="ABC_membrane"/>
    <property type="match status" value="1"/>
</dbReference>
<feature type="transmembrane region" description="Helical" evidence="8">
    <location>
        <begin position="246"/>
        <end position="266"/>
    </location>
</feature>
<evidence type="ECO:0000259" key="9">
    <source>
        <dbReference type="PROSITE" id="PS50893"/>
    </source>
</evidence>
<dbReference type="AlphaFoldDB" id="Q1GYI2"/>
<comment type="subcellular location">
    <subcellularLocation>
        <location evidence="1">Cell membrane</location>
        <topology evidence="1">Multi-pass membrane protein</topology>
    </subcellularLocation>
</comment>
<accession>Q1GYI2</accession>
<dbReference type="PANTHER" id="PTHR43394">
    <property type="entry name" value="ATP-DEPENDENT PERMEASE MDL1, MITOCHONDRIAL"/>
    <property type="match status" value="1"/>
</dbReference>
<dbReference type="PANTHER" id="PTHR43394:SF1">
    <property type="entry name" value="ATP-BINDING CASSETTE SUB-FAMILY B MEMBER 10, MITOCHONDRIAL"/>
    <property type="match status" value="1"/>
</dbReference>
<dbReference type="Gene3D" id="3.40.50.300">
    <property type="entry name" value="P-loop containing nucleotide triphosphate hydrolases"/>
    <property type="match status" value="1"/>
</dbReference>
<evidence type="ECO:0000256" key="5">
    <source>
        <dbReference type="ARBA" id="ARBA00022840"/>
    </source>
</evidence>
<dbReference type="SMART" id="SM00382">
    <property type="entry name" value="AAA"/>
    <property type="match status" value="1"/>
</dbReference>